<dbReference type="EMBL" id="QGDH01000478">
    <property type="protein sequence ID" value="RAQ99767.1"/>
    <property type="molecule type" value="Genomic_DNA"/>
</dbReference>
<proteinExistence type="predicted"/>
<evidence type="ECO:0000313" key="2">
    <source>
        <dbReference type="EMBL" id="RAQ99767.1"/>
    </source>
</evidence>
<accession>A0A364MR76</accession>
<sequence>MPELSADKLSPECDSGMPIFKRCQTAAKPYSGFSSDYPVGTGRSNRDW</sequence>
<evidence type="ECO:0000256" key="1">
    <source>
        <dbReference type="SAM" id="MobiDB-lite"/>
    </source>
</evidence>
<keyword evidence="3" id="KW-1185">Reference proteome</keyword>
<dbReference type="AlphaFoldDB" id="A0A364MR76"/>
<comment type="caution">
    <text evidence="2">The sequence shown here is derived from an EMBL/GenBank/DDBJ whole genome shotgun (WGS) entry which is preliminary data.</text>
</comment>
<dbReference type="Proteomes" id="UP000249619">
    <property type="component" value="Unassembled WGS sequence"/>
</dbReference>
<organism evidence="2 3">
    <name type="scientific">Stemphylium lycopersici</name>
    <name type="common">Tomato gray leaf spot disease fungus</name>
    <name type="synonym">Thyrospora lycopersici</name>
    <dbReference type="NCBI Taxonomy" id="183478"/>
    <lineage>
        <taxon>Eukaryota</taxon>
        <taxon>Fungi</taxon>
        <taxon>Dikarya</taxon>
        <taxon>Ascomycota</taxon>
        <taxon>Pezizomycotina</taxon>
        <taxon>Dothideomycetes</taxon>
        <taxon>Pleosporomycetidae</taxon>
        <taxon>Pleosporales</taxon>
        <taxon>Pleosporineae</taxon>
        <taxon>Pleosporaceae</taxon>
        <taxon>Stemphylium</taxon>
    </lineage>
</organism>
<protein>
    <submittedName>
        <fullName evidence="2">Uncharacterized protein</fullName>
    </submittedName>
</protein>
<reference evidence="3" key="1">
    <citation type="submission" date="2018-05" db="EMBL/GenBank/DDBJ databases">
        <title>Draft genome sequence of Stemphylium lycopersici strain CIDEFI 213.</title>
        <authorList>
            <person name="Medina R."/>
            <person name="Franco M.E.E."/>
            <person name="Lucentini C.G."/>
            <person name="Saparrat M.C.N."/>
            <person name="Balatti P.A."/>
        </authorList>
    </citation>
    <scope>NUCLEOTIDE SEQUENCE [LARGE SCALE GENOMIC DNA]</scope>
    <source>
        <strain evidence="3">CIDEFI 213</strain>
    </source>
</reference>
<name>A0A364MR76_STELY</name>
<feature type="region of interest" description="Disordered" evidence="1">
    <location>
        <begin position="29"/>
        <end position="48"/>
    </location>
</feature>
<gene>
    <name evidence="2" type="ORF">DDE83_009179</name>
</gene>
<evidence type="ECO:0000313" key="3">
    <source>
        <dbReference type="Proteomes" id="UP000249619"/>
    </source>
</evidence>